<organism evidence="4">
    <name type="scientific">Nippostrongylus brasiliensis</name>
    <name type="common">Rat hookworm</name>
    <dbReference type="NCBI Taxonomy" id="27835"/>
    <lineage>
        <taxon>Eukaryota</taxon>
        <taxon>Metazoa</taxon>
        <taxon>Ecdysozoa</taxon>
        <taxon>Nematoda</taxon>
        <taxon>Chromadorea</taxon>
        <taxon>Rhabditida</taxon>
        <taxon>Rhabditina</taxon>
        <taxon>Rhabditomorpha</taxon>
        <taxon>Strongyloidea</taxon>
        <taxon>Heligmosomidae</taxon>
        <taxon>Nippostrongylus</taxon>
    </lineage>
</organism>
<feature type="region of interest" description="Disordered" evidence="1">
    <location>
        <begin position="21"/>
        <end position="42"/>
    </location>
</feature>
<reference evidence="4" key="1">
    <citation type="submission" date="2017-02" db="UniProtKB">
        <authorList>
            <consortium name="WormBaseParasite"/>
        </authorList>
    </citation>
    <scope>IDENTIFICATION</scope>
</reference>
<dbReference type="STRING" id="27835.A0A0N4Y152"/>
<evidence type="ECO:0000256" key="1">
    <source>
        <dbReference type="SAM" id="MobiDB-lite"/>
    </source>
</evidence>
<evidence type="ECO:0000313" key="2">
    <source>
        <dbReference type="EMBL" id="VDL72911.1"/>
    </source>
</evidence>
<sequence>MFDGNDDSVLLASGELTSKEQDDLRRSALTPTPTVVEGSGEAQESGELLNLVWFEFEVHFAEDHDRAIEEHENAVEEQTKVEKKCNAFDICYSNDDCHGGECLGAFVGKCNCNACLDFWLCETDEACGGLKGACNTKTKMCDCSAGLREAGFPWFIDALTKFCNKKSCTNETHADACFGLPCHFGRCTCRK</sequence>
<dbReference type="AlphaFoldDB" id="A0A0N4Y152"/>
<dbReference type="WBParaSite" id="NBR_0000932101-mRNA-1">
    <property type="protein sequence ID" value="NBR_0000932101-mRNA-1"/>
    <property type="gene ID" value="NBR_0000932101"/>
</dbReference>
<evidence type="ECO:0000313" key="4">
    <source>
        <dbReference type="WBParaSite" id="NBR_0000932101-mRNA-1"/>
    </source>
</evidence>
<accession>A0A0N4Y152</accession>
<name>A0A0N4Y152_NIPBR</name>
<keyword evidence="3" id="KW-1185">Reference proteome</keyword>
<gene>
    <name evidence="2" type="ORF">NBR_LOCUS9322</name>
</gene>
<reference evidence="2 3" key="2">
    <citation type="submission" date="2018-11" db="EMBL/GenBank/DDBJ databases">
        <authorList>
            <consortium name="Pathogen Informatics"/>
        </authorList>
    </citation>
    <scope>NUCLEOTIDE SEQUENCE [LARGE SCALE GENOMIC DNA]</scope>
</reference>
<evidence type="ECO:0000313" key="3">
    <source>
        <dbReference type="Proteomes" id="UP000271162"/>
    </source>
</evidence>
<dbReference type="EMBL" id="UYSL01020124">
    <property type="protein sequence ID" value="VDL72911.1"/>
    <property type="molecule type" value="Genomic_DNA"/>
</dbReference>
<dbReference type="OMA" id="NETHADA"/>
<protein>
    <submittedName>
        <fullName evidence="4">Chondroitin proteoglycan 3</fullName>
    </submittedName>
</protein>
<dbReference type="PANTHER" id="PTHR37973">
    <property type="entry name" value="CHONDROITIN PROTEOGLYCAN 3"/>
    <property type="match status" value="1"/>
</dbReference>
<dbReference type="PANTHER" id="PTHR37973:SF1">
    <property type="entry name" value="DICKKOPF_N DOMAIN-CONTAINING PROTEIN"/>
    <property type="match status" value="1"/>
</dbReference>
<proteinExistence type="predicted"/>
<dbReference type="InterPro" id="IPR039260">
    <property type="entry name" value="Cpg-3"/>
</dbReference>
<dbReference type="Proteomes" id="UP000271162">
    <property type="component" value="Unassembled WGS sequence"/>
</dbReference>